<evidence type="ECO:0000256" key="1">
    <source>
        <dbReference type="SAM" id="Phobius"/>
    </source>
</evidence>
<feature type="transmembrane region" description="Helical" evidence="1">
    <location>
        <begin position="113"/>
        <end position="131"/>
    </location>
</feature>
<feature type="transmembrane region" description="Helical" evidence="1">
    <location>
        <begin position="302"/>
        <end position="322"/>
    </location>
</feature>
<dbReference type="RefSeq" id="WP_307235196.1">
    <property type="nucleotide sequence ID" value="NZ_JAUSVF010000003.1"/>
</dbReference>
<keyword evidence="1" id="KW-0472">Membrane</keyword>
<proteinExistence type="predicted"/>
<gene>
    <name evidence="2" type="ORF">QO002_005176</name>
</gene>
<feature type="transmembrane region" description="Helical" evidence="1">
    <location>
        <begin position="198"/>
        <end position="218"/>
    </location>
</feature>
<feature type="transmembrane region" description="Helical" evidence="1">
    <location>
        <begin position="230"/>
        <end position="249"/>
    </location>
</feature>
<name>A0ABU0BZV6_9HYPH</name>
<evidence type="ECO:0008006" key="4">
    <source>
        <dbReference type="Google" id="ProtNLM"/>
    </source>
</evidence>
<accession>A0ABU0BZV6</accession>
<feature type="transmembrane region" description="Helical" evidence="1">
    <location>
        <begin position="364"/>
        <end position="381"/>
    </location>
</feature>
<evidence type="ECO:0000313" key="3">
    <source>
        <dbReference type="Proteomes" id="UP001230207"/>
    </source>
</evidence>
<feature type="transmembrane region" description="Helical" evidence="1">
    <location>
        <begin position="334"/>
        <end position="358"/>
    </location>
</feature>
<feature type="transmembrane region" description="Helical" evidence="1">
    <location>
        <begin position="402"/>
        <end position="425"/>
    </location>
</feature>
<dbReference type="EMBL" id="JAUSVF010000003">
    <property type="protein sequence ID" value="MDQ0322970.1"/>
    <property type="molecule type" value="Genomic_DNA"/>
</dbReference>
<reference evidence="2 3" key="1">
    <citation type="submission" date="2023-07" db="EMBL/GenBank/DDBJ databases">
        <title>Genomic Encyclopedia of Type Strains, Phase IV (KMG-IV): sequencing the most valuable type-strain genomes for metagenomic binning, comparative biology and taxonomic classification.</title>
        <authorList>
            <person name="Goeker M."/>
        </authorList>
    </citation>
    <scope>NUCLEOTIDE SEQUENCE [LARGE SCALE GENOMIC DNA]</scope>
    <source>
        <strain evidence="2 3">DSM 1112</strain>
    </source>
</reference>
<keyword evidence="1" id="KW-1133">Transmembrane helix</keyword>
<sequence>MTNPIGRSVYATSLSSIADYVRDRLVANDEGRFWFVLAFGLGLISALSFEVRAFALPIDTISSDARMFLSWMGQWDNPDLLNGDFVADYWKAVSPWAYTGVFRLAWELGLPPVVFAKIIPALLLLLVPVFTFRFIRAINGEPLVAFLASAAVLHYLARAIVSGTPRDLWPILLLAILDGLARGRIFQTALAQLLLTGSYPQMAMATATMIGLTFLDFFPRLKADLSRQRIVLIAVCAMATITGILPFLVSSGGYAPSFSLAEALKIPTFQPGGRGQLFPANGAFNVLCGSRLSFLVNCNGAAILKPSLLVGLVLGGSIVLFLRKQRAAKGIMASNIPFLLMIASILWFILARAMLFRLHLPNRYTAATELLIYLTAFPLVVEWVRRRLQSNSLWLSRSGRRVLVGGAIILLIVCALGAVNVRVAFTRPNLELLNALRGLPETSVVGGFVEDLDFSPALTNRSTLFSRELAIAYQKGYFLPIMARMEAVKDIVMTHDPEVLVDRISALKITHLVIRQSDLSEARLPPAFRSFFDEAQLKRDEDVEKRVGSILSKLAPICTAGVYNGVSLISTTCLVEAAKR</sequence>
<keyword evidence="1" id="KW-0812">Transmembrane</keyword>
<comment type="caution">
    <text evidence="2">The sequence shown here is derived from an EMBL/GenBank/DDBJ whole genome shotgun (WGS) entry which is preliminary data.</text>
</comment>
<feature type="transmembrane region" description="Helical" evidence="1">
    <location>
        <begin position="143"/>
        <end position="161"/>
    </location>
</feature>
<dbReference type="Proteomes" id="UP001230207">
    <property type="component" value="Unassembled WGS sequence"/>
</dbReference>
<protein>
    <recommendedName>
        <fullName evidence="4">Glycosyltransferase RgtA/B/C/D-like domain-containing protein</fullName>
    </recommendedName>
</protein>
<feature type="transmembrane region" description="Helical" evidence="1">
    <location>
        <begin position="33"/>
        <end position="58"/>
    </location>
</feature>
<evidence type="ECO:0000313" key="2">
    <source>
        <dbReference type="EMBL" id="MDQ0322970.1"/>
    </source>
</evidence>
<organism evidence="2 3">
    <name type="scientific">Pararhizobium capsulatum DSM 1112</name>
    <dbReference type="NCBI Taxonomy" id="1121113"/>
    <lineage>
        <taxon>Bacteria</taxon>
        <taxon>Pseudomonadati</taxon>
        <taxon>Pseudomonadota</taxon>
        <taxon>Alphaproteobacteria</taxon>
        <taxon>Hyphomicrobiales</taxon>
        <taxon>Rhizobiaceae</taxon>
        <taxon>Rhizobium/Agrobacterium group</taxon>
        <taxon>Pararhizobium</taxon>
    </lineage>
</organism>
<keyword evidence="3" id="KW-1185">Reference proteome</keyword>